<feature type="compositionally biased region" description="Basic and acidic residues" evidence="1">
    <location>
        <begin position="34"/>
        <end position="51"/>
    </location>
</feature>
<proteinExistence type="predicted"/>
<feature type="region of interest" description="Disordered" evidence="1">
    <location>
        <begin position="1"/>
        <end position="51"/>
    </location>
</feature>
<sequence>MSQETARPVRNKLAPAMLEPSRRGTATRTSPFYTRERDAHMGRHDPKEHGDYIAAKMSVGTERVWREKQKLHHSPGPIYILLTPKHQFKKLRTLSLSQ</sequence>
<protein>
    <submittedName>
        <fullName evidence="2">Uncharacterized protein</fullName>
    </submittedName>
</protein>
<gene>
    <name evidence="2" type="ORF">F2Q70_00005684</name>
</gene>
<organism evidence="2">
    <name type="scientific">Brassica cretica</name>
    <name type="common">Mustard</name>
    <dbReference type="NCBI Taxonomy" id="69181"/>
    <lineage>
        <taxon>Eukaryota</taxon>
        <taxon>Viridiplantae</taxon>
        <taxon>Streptophyta</taxon>
        <taxon>Embryophyta</taxon>
        <taxon>Tracheophyta</taxon>
        <taxon>Spermatophyta</taxon>
        <taxon>Magnoliopsida</taxon>
        <taxon>eudicotyledons</taxon>
        <taxon>Gunneridae</taxon>
        <taxon>Pentapetalae</taxon>
        <taxon>rosids</taxon>
        <taxon>malvids</taxon>
        <taxon>Brassicales</taxon>
        <taxon>Brassicaceae</taxon>
        <taxon>Brassiceae</taxon>
        <taxon>Brassica</taxon>
    </lineage>
</organism>
<dbReference type="AlphaFoldDB" id="A0A8S9IUR4"/>
<name>A0A8S9IUR4_BRACR</name>
<comment type="caution">
    <text evidence="2">The sequence shown here is derived from an EMBL/GenBank/DDBJ whole genome shotgun (WGS) entry which is preliminary data.</text>
</comment>
<reference evidence="2" key="1">
    <citation type="submission" date="2019-12" db="EMBL/GenBank/DDBJ databases">
        <title>Genome sequencing and annotation of Brassica cretica.</title>
        <authorList>
            <person name="Studholme D.J."/>
            <person name="Sarris P.F."/>
        </authorList>
    </citation>
    <scope>NUCLEOTIDE SEQUENCE</scope>
    <source>
        <strain evidence="2">PFS-102/07</strain>
        <tissue evidence="2">Leaf</tissue>
    </source>
</reference>
<dbReference type="EMBL" id="QGKY02001015">
    <property type="protein sequence ID" value="KAF2573153.1"/>
    <property type="molecule type" value="Genomic_DNA"/>
</dbReference>
<evidence type="ECO:0000313" key="2">
    <source>
        <dbReference type="EMBL" id="KAF2573153.1"/>
    </source>
</evidence>
<accession>A0A8S9IUR4</accession>
<evidence type="ECO:0000256" key="1">
    <source>
        <dbReference type="SAM" id="MobiDB-lite"/>
    </source>
</evidence>